<comment type="caution">
    <text evidence="4">The sequence shown here is derived from an EMBL/GenBank/DDBJ whole genome shotgun (WGS) entry which is preliminary data.</text>
</comment>
<feature type="domain" description="Autotransporter" evidence="3">
    <location>
        <begin position="914"/>
        <end position="1190"/>
    </location>
</feature>
<dbReference type="InterPro" id="IPR036709">
    <property type="entry name" value="Autotransporte_beta_dom_sf"/>
</dbReference>
<evidence type="ECO:0000256" key="1">
    <source>
        <dbReference type="ARBA" id="ARBA00022729"/>
    </source>
</evidence>
<dbReference type="Proteomes" id="UP001430065">
    <property type="component" value="Unassembled WGS sequence"/>
</dbReference>
<dbReference type="InterPro" id="IPR005546">
    <property type="entry name" value="Autotransporte_beta"/>
</dbReference>
<dbReference type="SUPFAM" id="SSF103515">
    <property type="entry name" value="Autotransporter"/>
    <property type="match status" value="1"/>
</dbReference>
<name>A0ABS2JYH0_9GAMM</name>
<dbReference type="SMART" id="SM00869">
    <property type="entry name" value="Autotransporter"/>
    <property type="match status" value="1"/>
</dbReference>
<dbReference type="Pfam" id="PF03797">
    <property type="entry name" value="Autotransporter"/>
    <property type="match status" value="1"/>
</dbReference>
<accession>A0ABS2JYH0</accession>
<dbReference type="InterPro" id="IPR006315">
    <property type="entry name" value="OM_autotransptr_brl_dom"/>
</dbReference>
<keyword evidence="5" id="KW-1185">Reference proteome</keyword>
<dbReference type="RefSeq" id="WP_204637578.1">
    <property type="nucleotide sequence ID" value="NZ_JADIKC010000009.1"/>
</dbReference>
<dbReference type="Gene3D" id="2.40.128.130">
    <property type="entry name" value="Autotransporter beta-domain"/>
    <property type="match status" value="1"/>
</dbReference>
<evidence type="ECO:0000256" key="2">
    <source>
        <dbReference type="SAM" id="SignalP"/>
    </source>
</evidence>
<sequence length="1190" mass="118376">MKKKLLVAGILLALVDTAHAATFEITAGQTSNTAQTLAAGQTGTIDATGTLSIGGSTGVAVTVTGSSTITNNGSLIDTTTGRAIRDNTGNLTLTVTNGVGALMQTADNDVIQMNKASSNVVFYNYGKLVSSNASLGGAQAIDFNAITTGSNKLYNYASGEIDAYEADAVRPGVNGFVYNDGLIKSTNAAGSTDGSDGIDAQSNSGITIVNATTGSASVAGTGTIEGARHGITGGNTDVTTSGAYTLSVTNNLGGTIQGDNGSGINIDGFNANEVVTVVNHGTITGNGVNGDGDGVDVDGLVNITNTGTIKSLHAYNDTSEGVTVGGGTIVNSGTIEGDNSATNGDGTVNTGTGRGITLAGLDKDPTTDAPIPVQGIYGNTTVTNSGLIRGQSDSAIAVTGAANAFTVTITNLAGGTLEGGGSAAAVYTGGNNATVINYGTITADSSNLAVDLGSGNSSLQILGGSAAINGNLNGGTGSSTLTIAPGAGNSFSYAGSIANFASVMIGAGTTTLNGASTYSGNTTVTGGTLVLGNSNAIGTGTLIAAAPTLTYRNGVNLANTISLQGATTFDVDGSDAATQSGVIGGSFGINKTGSGTLTLTLTSANSYSGGTTISGGTLLGSTASLQGNITNNAALVFDQTSDGIYSGVLSGTGSLTKSGTGMLVLDGKNSFAGTTTVQAGTLEVGDVNNASATLGGNVQVAAGGTLRGHGTIVGNVISNGMLQPGGSIGTLTINGNYTQAANGALVIDAAPTGQADLLTVNGKASIAGSTVVLGTAGNWAPRTDYTILTATQGVTGQFASASSNLAFLTPTLAYAANSVTLSLERNDVSFAGVAQTPNERATATAVEALGWNSALYNAVVMADAATARHAYDQLSGEIYASTRTALMDDSRYVRDAINDHLLGLNNSATGTSATNNNGVSAWTAGWGHWGNHDGDGNASRLQANGSGLLVGADMLLGSQARIGAVAGFGQNSANVDALGSSSHTTGTHLGVYGGLHADAFQLQGAVAYSWQSVESHRSVAFDTFNERYNTEYDGNTGQAYIDASYAFGTPAATFSPFLNVAYVRLHTDAASEGDGAAALDANAQTDSSTYATLGLRSVFALDASGGLRAHLSLGWQHAWGDTATSAAMRFANGNLAYTVDGVPVARNAAAFNGGLSFALSRNVTVDASYNGQFASHANDQAARMSLTWMF</sequence>
<proteinExistence type="predicted"/>
<gene>
    <name evidence="4" type="ORF">ISP20_18315</name>
</gene>
<dbReference type="Pfam" id="PF12951">
    <property type="entry name" value="PATR"/>
    <property type="match status" value="3"/>
</dbReference>
<protein>
    <submittedName>
        <fullName evidence="4">Autotransporter domain-containing protein</fullName>
    </submittedName>
</protein>
<feature type="signal peptide" evidence="2">
    <location>
        <begin position="1"/>
        <end position="20"/>
    </location>
</feature>
<dbReference type="InterPro" id="IPR013425">
    <property type="entry name" value="Autotrns_rpt"/>
</dbReference>
<dbReference type="InterPro" id="IPR011050">
    <property type="entry name" value="Pectin_lyase_fold/virulence"/>
</dbReference>
<dbReference type="NCBIfam" id="TIGR02601">
    <property type="entry name" value="autotrns_rpt"/>
    <property type="match status" value="3"/>
</dbReference>
<evidence type="ECO:0000313" key="4">
    <source>
        <dbReference type="EMBL" id="MBM7123128.1"/>
    </source>
</evidence>
<feature type="chain" id="PRO_5046385075" evidence="2">
    <location>
        <begin position="21"/>
        <end position="1190"/>
    </location>
</feature>
<reference evidence="4 5" key="1">
    <citation type="submission" date="2020-10" db="EMBL/GenBank/DDBJ databases">
        <title>Phylogeny of dyella-like bacteria.</title>
        <authorList>
            <person name="Fu J."/>
        </authorList>
    </citation>
    <scope>NUCLEOTIDE SEQUENCE [LARGE SCALE GENOMIC DNA]</scope>
    <source>
        <strain evidence="4 5">THG-B117</strain>
    </source>
</reference>
<dbReference type="PROSITE" id="PS51208">
    <property type="entry name" value="AUTOTRANSPORTER"/>
    <property type="match status" value="1"/>
</dbReference>
<dbReference type="NCBIfam" id="TIGR01414">
    <property type="entry name" value="autotrans_barl"/>
    <property type="match status" value="1"/>
</dbReference>
<evidence type="ECO:0000313" key="5">
    <source>
        <dbReference type="Proteomes" id="UP001430065"/>
    </source>
</evidence>
<dbReference type="SUPFAM" id="SSF51126">
    <property type="entry name" value="Pectin lyase-like"/>
    <property type="match status" value="1"/>
</dbReference>
<dbReference type="EMBL" id="JADIKC010000009">
    <property type="protein sequence ID" value="MBM7123128.1"/>
    <property type="molecule type" value="Genomic_DNA"/>
</dbReference>
<keyword evidence="1 2" id="KW-0732">Signal</keyword>
<organism evidence="4 5">
    <name type="scientific">Dyella kyungheensis</name>
    <dbReference type="NCBI Taxonomy" id="1242174"/>
    <lineage>
        <taxon>Bacteria</taxon>
        <taxon>Pseudomonadati</taxon>
        <taxon>Pseudomonadota</taxon>
        <taxon>Gammaproteobacteria</taxon>
        <taxon>Lysobacterales</taxon>
        <taxon>Rhodanobacteraceae</taxon>
        <taxon>Dyella</taxon>
    </lineage>
</organism>
<evidence type="ECO:0000259" key="3">
    <source>
        <dbReference type="PROSITE" id="PS51208"/>
    </source>
</evidence>